<reference evidence="2" key="1">
    <citation type="journal article" date="2019" name="Int. J. Syst. Evol. Microbiol.">
        <title>The Global Catalogue of Microorganisms (GCM) 10K type strain sequencing project: providing services to taxonomists for standard genome sequencing and annotation.</title>
        <authorList>
            <consortium name="The Broad Institute Genomics Platform"/>
            <consortium name="The Broad Institute Genome Sequencing Center for Infectious Disease"/>
            <person name="Wu L."/>
            <person name="Ma J."/>
        </authorList>
    </citation>
    <scope>NUCLEOTIDE SEQUENCE [LARGE SCALE GENOMIC DNA]</scope>
    <source>
        <strain evidence="2">CCUG 50349</strain>
    </source>
</reference>
<name>A0ABV9P2T9_9FLAO</name>
<comment type="caution">
    <text evidence="1">The sequence shown here is derived from an EMBL/GenBank/DDBJ whole genome shotgun (WGS) entry which is preliminary data.</text>
</comment>
<dbReference type="PROSITE" id="PS51257">
    <property type="entry name" value="PROKAR_LIPOPROTEIN"/>
    <property type="match status" value="1"/>
</dbReference>
<accession>A0ABV9P2T9</accession>
<keyword evidence="2" id="KW-1185">Reference proteome</keyword>
<organism evidence="1 2">
    <name type="scientific">Flavobacterium ponti</name>
    <dbReference type="NCBI Taxonomy" id="665133"/>
    <lineage>
        <taxon>Bacteria</taxon>
        <taxon>Pseudomonadati</taxon>
        <taxon>Bacteroidota</taxon>
        <taxon>Flavobacteriia</taxon>
        <taxon>Flavobacteriales</taxon>
        <taxon>Flavobacteriaceae</taxon>
        <taxon>Flavobacterium</taxon>
    </lineage>
</organism>
<dbReference type="RefSeq" id="WP_379738247.1">
    <property type="nucleotide sequence ID" value="NZ_JBHSGW010000002.1"/>
</dbReference>
<gene>
    <name evidence="1" type="ORF">ACFO3U_02965</name>
</gene>
<protein>
    <submittedName>
        <fullName evidence="1">Uncharacterized protein</fullName>
    </submittedName>
</protein>
<proteinExistence type="predicted"/>
<evidence type="ECO:0000313" key="2">
    <source>
        <dbReference type="Proteomes" id="UP001595885"/>
    </source>
</evidence>
<dbReference type="Proteomes" id="UP001595885">
    <property type="component" value="Unassembled WGS sequence"/>
</dbReference>
<dbReference type="EMBL" id="JBHSGW010000002">
    <property type="protein sequence ID" value="MFC4738946.1"/>
    <property type="molecule type" value="Genomic_DNA"/>
</dbReference>
<evidence type="ECO:0000313" key="1">
    <source>
        <dbReference type="EMBL" id="MFC4738946.1"/>
    </source>
</evidence>
<sequence length="442" mass="50065">MKTTLQFFLGITLLVFVASCSKDDDSNKTSNGSNTTSSKRILFDGNVETSLGISSKNIETNNGIYCVKNDLNTKNIEVSLIDLEGKKLKQITLLGQTDLHDINKDEQGNLVICGTIYSSSNVVTGRVFSVKMNHNLEILWQKKYDNYSLPYYDNYYYNAISNISNSRLVICNLGNLLIIDATNGNLIKTLQFNSLHWLRTLALTDGFMSFGRVGVDFYISKFDWNGNLIFMKYAQDTRPDALLTCSNPIKTISDKIIIPYNTYQYNTEGRGGNLVLDMQGNLLNHWNNQFTIDTPSQIWTNRGGLPIEQIAQNVFLVRTGTMSYYVKENGDVLGNHFYQGYVFKISEENYIIFNGSQSAYYNSYEGPMVFNKNKDCFSLNVSRMRNVSKNVNLLPYNFVSVSNTTPNATNVNYESINISSNSVSIKNISFEDSDFCNRRTIE</sequence>